<dbReference type="SMART" id="SM00179">
    <property type="entry name" value="EGF_CA"/>
    <property type="match status" value="1"/>
</dbReference>
<keyword evidence="4 12" id="KW-0732">Signal</keyword>
<keyword evidence="16" id="KW-1185">Reference proteome</keyword>
<evidence type="ECO:0000256" key="5">
    <source>
        <dbReference type="ARBA" id="ARBA00022737"/>
    </source>
</evidence>
<evidence type="ECO:0000256" key="3">
    <source>
        <dbReference type="ARBA" id="ARBA00022536"/>
    </source>
</evidence>
<dbReference type="Pfam" id="PF00008">
    <property type="entry name" value="EGF"/>
    <property type="match status" value="1"/>
</dbReference>
<dbReference type="InterPro" id="IPR049883">
    <property type="entry name" value="NOTCH1_EGF-like"/>
</dbReference>
<evidence type="ECO:0000256" key="11">
    <source>
        <dbReference type="PROSITE-ProRule" id="PRU00076"/>
    </source>
</evidence>
<dbReference type="GO" id="GO:0005102">
    <property type="term" value="F:signaling receptor binding"/>
    <property type="evidence" value="ECO:0007669"/>
    <property type="project" value="TreeGrafter"/>
</dbReference>
<reference evidence="15" key="2">
    <citation type="submission" date="2025-08" db="UniProtKB">
        <authorList>
            <consortium name="Ensembl"/>
        </authorList>
    </citation>
    <scope>IDENTIFICATION</scope>
</reference>
<comment type="caution">
    <text evidence="11">Lacks conserved residue(s) required for the propagation of feature annotation.</text>
</comment>
<evidence type="ECO:0000313" key="15">
    <source>
        <dbReference type="Ensembl" id="ENSMLUP00000021217.1"/>
    </source>
</evidence>
<dbReference type="PROSITE" id="PS50026">
    <property type="entry name" value="EGF_3"/>
    <property type="match status" value="1"/>
</dbReference>
<feature type="disulfide bond" evidence="11">
    <location>
        <begin position="114"/>
        <end position="124"/>
    </location>
</feature>
<keyword evidence="2" id="KW-0964">Secreted</keyword>
<dbReference type="STRING" id="59463.ENSMLUP00000021217"/>
<reference evidence="15" key="3">
    <citation type="submission" date="2025-09" db="UniProtKB">
        <authorList>
            <consortium name="Ensembl"/>
        </authorList>
    </citation>
    <scope>IDENTIFICATION</scope>
</reference>
<keyword evidence="3 11" id="KW-0245">EGF-like domain</keyword>
<dbReference type="HOGENOM" id="CLU_083642_1_0_1"/>
<dbReference type="FunFam" id="2.10.25.10:FF:000010">
    <property type="entry name" value="Pro-epidermal growth factor"/>
    <property type="match status" value="1"/>
</dbReference>
<comment type="subcellular location">
    <subcellularLocation>
        <location evidence="1">Secreted</location>
    </subcellularLocation>
</comment>
<dbReference type="InterPro" id="IPR050969">
    <property type="entry name" value="Dev_Signal_Modulators"/>
</dbReference>
<dbReference type="PROSITE" id="PS00010">
    <property type="entry name" value="ASX_HYDROXYL"/>
    <property type="match status" value="1"/>
</dbReference>
<reference evidence="15 16" key="1">
    <citation type="journal article" date="2011" name="Nature">
        <title>A high-resolution map of human evolutionary constraint using 29 mammals.</title>
        <authorList>
            <person name="Lindblad-Toh K."/>
            <person name="Garber M."/>
            <person name="Zuk O."/>
            <person name="Lin M.F."/>
            <person name="Parker B.J."/>
            <person name="Washietl S."/>
            <person name="Kheradpour P."/>
            <person name="Ernst J."/>
            <person name="Jordan G."/>
            <person name="Mauceli E."/>
            <person name="Ward L.D."/>
            <person name="Lowe C.B."/>
            <person name="Holloway A.K."/>
            <person name="Clamp M."/>
            <person name="Gnerre S."/>
            <person name="Alfoldi J."/>
            <person name="Beal K."/>
            <person name="Chang J."/>
            <person name="Clawson H."/>
            <person name="Cuff J."/>
            <person name="Di Palma F."/>
            <person name="Fitzgerald S."/>
            <person name="Flicek P."/>
            <person name="Guttman M."/>
            <person name="Hubisz M.J."/>
            <person name="Jaffe D.B."/>
            <person name="Jungreis I."/>
            <person name="Kent W.J."/>
            <person name="Kostka D."/>
            <person name="Lara M."/>
            <person name="Martins A.L."/>
            <person name="Massingham T."/>
            <person name="Moltke I."/>
            <person name="Raney B.J."/>
            <person name="Rasmussen M.D."/>
            <person name="Robinson J."/>
            <person name="Stark A."/>
            <person name="Vilella A.J."/>
            <person name="Wen J."/>
            <person name="Xie X."/>
            <person name="Zody M.C."/>
            <person name="Baldwin J."/>
            <person name="Bloom T."/>
            <person name="Chin C.W."/>
            <person name="Heiman D."/>
            <person name="Nicol R."/>
            <person name="Nusbaum C."/>
            <person name="Young S."/>
            <person name="Wilkinson J."/>
            <person name="Worley K.C."/>
            <person name="Kovar C.L."/>
            <person name="Muzny D.M."/>
            <person name="Gibbs R.A."/>
            <person name="Cree A."/>
            <person name="Dihn H.H."/>
            <person name="Fowler G."/>
            <person name="Jhangiani S."/>
            <person name="Joshi V."/>
            <person name="Lee S."/>
            <person name="Lewis L.R."/>
            <person name="Nazareth L.V."/>
            <person name="Okwuonu G."/>
            <person name="Santibanez J."/>
            <person name="Warren W.C."/>
            <person name="Mardis E.R."/>
            <person name="Weinstock G.M."/>
            <person name="Wilson R.K."/>
            <person name="Delehaunty K."/>
            <person name="Dooling D."/>
            <person name="Fronik C."/>
            <person name="Fulton L."/>
            <person name="Fulton B."/>
            <person name="Graves T."/>
            <person name="Minx P."/>
            <person name="Sodergren E."/>
            <person name="Birney E."/>
            <person name="Margulies E.H."/>
            <person name="Herrero J."/>
            <person name="Green E.D."/>
            <person name="Haussler D."/>
            <person name="Siepel A."/>
            <person name="Goldman N."/>
            <person name="Pollard K.S."/>
            <person name="Pedersen J.S."/>
            <person name="Lander E.S."/>
            <person name="Kellis M."/>
        </authorList>
    </citation>
    <scope>NUCLEOTIDE SEQUENCE [LARGE SCALE GENOMIC DNA]</scope>
</reference>
<gene>
    <name evidence="15" type="primary">EGFL8</name>
</gene>
<dbReference type="InParanoid" id="G1QBY4"/>
<dbReference type="Pfam" id="PF07645">
    <property type="entry name" value="EGF_CA"/>
    <property type="match status" value="1"/>
</dbReference>
<feature type="signal peptide" evidence="12">
    <location>
        <begin position="1"/>
        <end position="24"/>
    </location>
</feature>
<dbReference type="EMBL" id="AAPE02049480">
    <property type="status" value="NOT_ANNOTATED_CDS"/>
    <property type="molecule type" value="Genomic_DNA"/>
</dbReference>
<evidence type="ECO:0000256" key="4">
    <source>
        <dbReference type="ARBA" id="ARBA00022729"/>
    </source>
</evidence>
<dbReference type="InterPro" id="IPR001881">
    <property type="entry name" value="EGF-like_Ca-bd_dom"/>
</dbReference>
<evidence type="ECO:0000313" key="16">
    <source>
        <dbReference type="Proteomes" id="UP000001074"/>
    </source>
</evidence>
<dbReference type="Gene3D" id="2.10.25.10">
    <property type="entry name" value="Laminin"/>
    <property type="match status" value="2"/>
</dbReference>
<dbReference type="PANTHER" id="PTHR14949:SF27">
    <property type="entry name" value="EPIDERMAL GROWTH FACTOR-LIKE PROTEIN 8"/>
    <property type="match status" value="1"/>
</dbReference>
<dbReference type="InterPro" id="IPR000152">
    <property type="entry name" value="EGF-type_Asp/Asn_hydroxyl_site"/>
</dbReference>
<keyword evidence="8 11" id="KW-1015">Disulfide bond</keyword>
<dbReference type="Ensembl" id="ENSMLUT00000024738.1">
    <property type="protein sequence ID" value="ENSMLUP00000021217.1"/>
    <property type="gene ID" value="ENSMLUG00000030077.1"/>
</dbReference>
<dbReference type="PROSITE" id="PS51041">
    <property type="entry name" value="EMI"/>
    <property type="match status" value="1"/>
</dbReference>
<dbReference type="eggNOG" id="KOG1217">
    <property type="taxonomic scope" value="Eukaryota"/>
</dbReference>
<evidence type="ECO:0000256" key="1">
    <source>
        <dbReference type="ARBA" id="ARBA00004613"/>
    </source>
</evidence>
<evidence type="ECO:0000256" key="12">
    <source>
        <dbReference type="SAM" id="SignalP"/>
    </source>
</evidence>
<dbReference type="GeneTree" id="ENSGT00940000162975"/>
<evidence type="ECO:0000256" key="8">
    <source>
        <dbReference type="ARBA" id="ARBA00023157"/>
    </source>
</evidence>
<evidence type="ECO:0000256" key="6">
    <source>
        <dbReference type="ARBA" id="ARBA00022837"/>
    </source>
</evidence>
<feature type="chain" id="PRO_5003419422" description="Epidermal growth factor-like protein 8" evidence="12">
    <location>
        <begin position="25"/>
        <end position="194"/>
    </location>
</feature>
<dbReference type="FunFam" id="2.10.25.10:FF:000394">
    <property type="entry name" value="Epidermal growth factor-like protein 8"/>
    <property type="match status" value="1"/>
</dbReference>
<dbReference type="InterPro" id="IPR011489">
    <property type="entry name" value="EMI_domain"/>
</dbReference>
<dbReference type="InterPro" id="IPR018097">
    <property type="entry name" value="EGF_Ca-bd_CS"/>
</dbReference>
<dbReference type="PROSITE" id="PS00022">
    <property type="entry name" value="EGF_1"/>
    <property type="match status" value="1"/>
</dbReference>
<feature type="domain" description="EGF-like" evidence="13">
    <location>
        <begin position="110"/>
        <end position="142"/>
    </location>
</feature>
<evidence type="ECO:0000256" key="10">
    <source>
        <dbReference type="ARBA" id="ARBA00068658"/>
    </source>
</evidence>
<protein>
    <recommendedName>
        <fullName evidence="10">Epidermal growth factor-like protein 8</fullName>
    </recommendedName>
</protein>
<dbReference type="PROSITE" id="PS01187">
    <property type="entry name" value="EGF_CA"/>
    <property type="match status" value="1"/>
</dbReference>
<dbReference type="AlphaFoldDB" id="G1QBY4"/>
<dbReference type="PROSITE" id="PS01186">
    <property type="entry name" value="EGF_2"/>
    <property type="match status" value="1"/>
</dbReference>
<sequence length="194" mass="20995">MGSRAELCTLLSGLSLLLLMSGHGSKGGSPRESQGVCSQQTLLVPLRYNESYSQPVYKPYLTLCPGRRICSTYRTTYRVAWREVRREVRQTHAVCCQGWKKRHPGALTCEEAICAKPCLHGGACLRPDRCECAPGWGGKHCHVDVDECRASAALCSHRCLNTAGSFTCGCPRGLVLGPDGRTCLEGSPEPPTGA</sequence>
<keyword evidence="6" id="KW-0106">Calcium</keyword>
<evidence type="ECO:0000259" key="13">
    <source>
        <dbReference type="PROSITE" id="PS50026"/>
    </source>
</evidence>
<dbReference type="GO" id="GO:0005509">
    <property type="term" value="F:calcium ion binding"/>
    <property type="evidence" value="ECO:0007669"/>
    <property type="project" value="InterPro"/>
</dbReference>
<dbReference type="Proteomes" id="UP000001074">
    <property type="component" value="Unassembled WGS sequence"/>
</dbReference>
<accession>G1QBY4</accession>
<name>G1QBY4_MYOLU</name>
<dbReference type="PANTHER" id="PTHR14949">
    <property type="entry name" value="EGF-LIKE-DOMAIN, MULTIPLE 7, 8"/>
    <property type="match status" value="1"/>
</dbReference>
<dbReference type="FunCoup" id="G1QBY4">
    <property type="interactions" value="34"/>
</dbReference>
<evidence type="ECO:0000259" key="14">
    <source>
        <dbReference type="PROSITE" id="PS51041"/>
    </source>
</evidence>
<dbReference type="InterPro" id="IPR000742">
    <property type="entry name" value="EGF"/>
</dbReference>
<feature type="disulfide bond" evidence="11">
    <location>
        <begin position="132"/>
        <end position="141"/>
    </location>
</feature>
<proteinExistence type="predicted"/>
<keyword evidence="5" id="KW-0677">Repeat</keyword>
<keyword evidence="7" id="KW-0175">Coiled coil</keyword>
<dbReference type="Pfam" id="PF07546">
    <property type="entry name" value="EMI"/>
    <property type="match status" value="1"/>
</dbReference>
<feature type="domain" description="EMI" evidence="14">
    <location>
        <begin position="33"/>
        <end position="111"/>
    </location>
</feature>
<dbReference type="SUPFAM" id="SSF57196">
    <property type="entry name" value="EGF/Laminin"/>
    <property type="match status" value="2"/>
</dbReference>
<dbReference type="GO" id="GO:0005576">
    <property type="term" value="C:extracellular region"/>
    <property type="evidence" value="ECO:0007669"/>
    <property type="project" value="UniProtKB-SubCell"/>
</dbReference>
<dbReference type="SMART" id="SM00181">
    <property type="entry name" value="EGF"/>
    <property type="match status" value="2"/>
</dbReference>
<organism evidence="15 16">
    <name type="scientific">Myotis lucifugus</name>
    <name type="common">Little brown bat</name>
    <dbReference type="NCBI Taxonomy" id="59463"/>
    <lineage>
        <taxon>Eukaryota</taxon>
        <taxon>Metazoa</taxon>
        <taxon>Chordata</taxon>
        <taxon>Craniata</taxon>
        <taxon>Vertebrata</taxon>
        <taxon>Euteleostomi</taxon>
        <taxon>Mammalia</taxon>
        <taxon>Eutheria</taxon>
        <taxon>Laurasiatheria</taxon>
        <taxon>Chiroptera</taxon>
        <taxon>Yangochiroptera</taxon>
        <taxon>Vespertilionidae</taxon>
        <taxon>Myotis</taxon>
    </lineage>
</organism>
<keyword evidence="9" id="KW-0325">Glycoprotein</keyword>
<evidence type="ECO:0000256" key="2">
    <source>
        <dbReference type="ARBA" id="ARBA00022525"/>
    </source>
</evidence>
<evidence type="ECO:0000256" key="7">
    <source>
        <dbReference type="ARBA" id="ARBA00023054"/>
    </source>
</evidence>
<dbReference type="OMA" id="QPDQCEC"/>
<dbReference type="GO" id="GO:0009986">
    <property type="term" value="C:cell surface"/>
    <property type="evidence" value="ECO:0007669"/>
    <property type="project" value="TreeGrafter"/>
</dbReference>
<evidence type="ECO:0000256" key="9">
    <source>
        <dbReference type="ARBA" id="ARBA00023180"/>
    </source>
</evidence>